<evidence type="ECO:0008006" key="3">
    <source>
        <dbReference type="Google" id="ProtNLM"/>
    </source>
</evidence>
<keyword evidence="1" id="KW-0472">Membrane</keyword>
<organism evidence="2">
    <name type="scientific">hydrothermal vent metagenome</name>
    <dbReference type="NCBI Taxonomy" id="652676"/>
    <lineage>
        <taxon>unclassified sequences</taxon>
        <taxon>metagenomes</taxon>
        <taxon>ecological metagenomes</taxon>
    </lineage>
</organism>
<feature type="transmembrane region" description="Helical" evidence="1">
    <location>
        <begin position="168"/>
        <end position="188"/>
    </location>
</feature>
<name>A0A3B0WHK2_9ZZZZ</name>
<protein>
    <recommendedName>
        <fullName evidence="3">YtkA-like domain-containing protein</fullName>
    </recommendedName>
</protein>
<proteinExistence type="predicted"/>
<dbReference type="PROSITE" id="PS51257">
    <property type="entry name" value="PROKAR_LIPOPROTEIN"/>
    <property type="match status" value="1"/>
</dbReference>
<keyword evidence="1" id="KW-1133">Transmembrane helix</keyword>
<reference evidence="2" key="1">
    <citation type="submission" date="2018-06" db="EMBL/GenBank/DDBJ databases">
        <authorList>
            <person name="Zhirakovskaya E."/>
        </authorList>
    </citation>
    <scope>NUCLEOTIDE SEQUENCE</scope>
</reference>
<gene>
    <name evidence="2" type="ORF">MNBD_GAMMA05-2020</name>
</gene>
<keyword evidence="1" id="KW-0812">Transmembrane</keyword>
<accession>A0A3B0WHK2</accession>
<sequence>MSYKVTSSPFSLWGGCRKNKILLFLLAFIVLPAHAHHILGRPAYNLNEDSNTPPSMQVETQIGDYFVTYMVFPAFPKAGQRGRVNLYATRIDNGDAYNGEVTFEVKDDKVFGNKNIEVLGTQLPDDSVYRQGFVFSKNGDYIITATFRDGKEPYIIDFPLRIGPPDSIGPIGIAIAAIVLILVSVNLVQRKRLLRSKFRHSHDEKKTGKTT</sequence>
<evidence type="ECO:0000313" key="2">
    <source>
        <dbReference type="EMBL" id="VAW51960.1"/>
    </source>
</evidence>
<evidence type="ECO:0000256" key="1">
    <source>
        <dbReference type="SAM" id="Phobius"/>
    </source>
</evidence>
<dbReference type="EMBL" id="UOFE01000023">
    <property type="protein sequence ID" value="VAW51960.1"/>
    <property type="molecule type" value="Genomic_DNA"/>
</dbReference>
<dbReference type="AlphaFoldDB" id="A0A3B0WHK2"/>